<dbReference type="Proteomes" id="UP001213972">
    <property type="component" value="Chromosome"/>
</dbReference>
<proteinExistence type="predicted"/>
<accession>A0AAJ5W2U1</accession>
<evidence type="ECO:0000313" key="1">
    <source>
        <dbReference type="EMBL" id="WEK13335.1"/>
    </source>
</evidence>
<dbReference type="SUPFAM" id="SSF160379">
    <property type="entry name" value="SP0830-like"/>
    <property type="match status" value="1"/>
</dbReference>
<reference evidence="1" key="1">
    <citation type="submission" date="2023-03" db="EMBL/GenBank/DDBJ databases">
        <title>Andean soil-derived lignocellulolytic bacterial consortium as a source of novel taxa and putative plastic-active enzymes.</title>
        <authorList>
            <person name="Diaz-Garcia L."/>
            <person name="Chuvochina M."/>
            <person name="Feuerriegel G."/>
            <person name="Bunk B."/>
            <person name="Sproer C."/>
            <person name="Streit W.R."/>
            <person name="Rodriguez L.M."/>
            <person name="Overmann J."/>
            <person name="Jimenez D.J."/>
        </authorList>
    </citation>
    <scope>NUCLEOTIDE SEQUENCE</scope>
    <source>
        <strain evidence="1">MAG 4610</strain>
    </source>
</reference>
<dbReference type="EMBL" id="CP119321">
    <property type="protein sequence ID" value="WEK13335.1"/>
    <property type="molecule type" value="Genomic_DNA"/>
</dbReference>
<dbReference type="AlphaFoldDB" id="A0AAJ5W2U1"/>
<evidence type="ECO:0000313" key="2">
    <source>
        <dbReference type="Proteomes" id="UP001213972"/>
    </source>
</evidence>
<protein>
    <submittedName>
        <fullName evidence="1">DUF1697 domain-containing protein</fullName>
    </submittedName>
</protein>
<dbReference type="PANTHER" id="PTHR36439:SF1">
    <property type="entry name" value="DUF1697 DOMAIN-CONTAINING PROTEIN"/>
    <property type="match status" value="1"/>
</dbReference>
<dbReference type="Pfam" id="PF08002">
    <property type="entry name" value="DUF1697"/>
    <property type="match status" value="1"/>
</dbReference>
<sequence>MTTYLAFLRAINLGSKRVFPKGDIQRVVGEAGFEGVETHINTGNVRLESRMRSRAKIEALLERAFAADRAFEVPTVVFSAAEFTAIAQDVAELDAAHPGLARHYVYLLKEELDGDALEAVAATASDKGEMVVRGRAAHALLRPGYQDGTVDPLRAAVHLGVATNRAATVVRTLAEKWC</sequence>
<gene>
    <name evidence="1" type="ORF">P0Y48_12865</name>
</gene>
<name>A0AAJ5W2U1_9MICO</name>
<dbReference type="Gene3D" id="3.30.70.1280">
    <property type="entry name" value="SP0830-like domains"/>
    <property type="match status" value="1"/>
</dbReference>
<organism evidence="1 2">
    <name type="scientific">Candidatus Microbacterium phytovorans</name>
    <dbReference type="NCBI Taxonomy" id="3121374"/>
    <lineage>
        <taxon>Bacteria</taxon>
        <taxon>Bacillati</taxon>
        <taxon>Actinomycetota</taxon>
        <taxon>Actinomycetes</taxon>
        <taxon>Micrococcales</taxon>
        <taxon>Microbacteriaceae</taxon>
        <taxon>Microbacterium</taxon>
    </lineage>
</organism>
<dbReference type="PANTHER" id="PTHR36439">
    <property type="entry name" value="BLL4334 PROTEIN"/>
    <property type="match status" value="1"/>
</dbReference>
<dbReference type="InterPro" id="IPR012545">
    <property type="entry name" value="DUF1697"/>
</dbReference>